<name>A0A3Q0E486_CARSF</name>
<feature type="transmembrane region" description="Helical" evidence="4">
    <location>
        <begin position="389"/>
        <end position="411"/>
    </location>
</feature>
<feature type="domain" description="C2" evidence="5">
    <location>
        <begin position="529"/>
        <end position="646"/>
    </location>
</feature>
<evidence type="ECO:0000256" key="4">
    <source>
        <dbReference type="SAM" id="Phobius"/>
    </source>
</evidence>
<gene>
    <name evidence="7" type="primary">LOC103262499</name>
</gene>
<dbReference type="GeneID" id="103262499"/>
<dbReference type="AlphaFoldDB" id="A0A3Q0E486"/>
<dbReference type="InterPro" id="IPR047897">
    <property type="entry name" value="Synaptotagmin-15/17_C2A"/>
</dbReference>
<keyword evidence="4" id="KW-0812">Transmembrane</keyword>
<evidence type="ECO:0000259" key="5">
    <source>
        <dbReference type="PROSITE" id="PS50004"/>
    </source>
</evidence>
<keyword evidence="4" id="KW-0472">Membrane</keyword>
<protein>
    <submittedName>
        <fullName evidence="7">Synaptotagmin-15-like</fullName>
    </submittedName>
</protein>
<dbReference type="FunFam" id="2.60.40.150:FF:000161">
    <property type="entry name" value="Synaptotagmin 15"/>
    <property type="match status" value="1"/>
</dbReference>
<dbReference type="RefSeq" id="XP_021569080.1">
    <property type="nucleotide sequence ID" value="XM_021713405.1"/>
</dbReference>
<dbReference type="CDD" id="cd08409">
    <property type="entry name" value="C2B_Synaptotagmin-15"/>
    <property type="match status" value="1"/>
</dbReference>
<dbReference type="GO" id="GO:0030276">
    <property type="term" value="F:clathrin binding"/>
    <property type="evidence" value="ECO:0007669"/>
    <property type="project" value="TreeGrafter"/>
</dbReference>
<dbReference type="SMART" id="SM00239">
    <property type="entry name" value="C2"/>
    <property type="match status" value="2"/>
</dbReference>
<dbReference type="SUPFAM" id="SSF49562">
    <property type="entry name" value="C2 domain (Calcium/lipid-binding domain, CaLB)"/>
    <property type="match status" value="2"/>
</dbReference>
<evidence type="ECO:0000256" key="2">
    <source>
        <dbReference type="ARBA" id="ARBA00022737"/>
    </source>
</evidence>
<dbReference type="KEGG" id="csyr:103262499"/>
<dbReference type="PANTHER" id="PTHR10024">
    <property type="entry name" value="SYNAPTOTAGMIN"/>
    <property type="match status" value="1"/>
</dbReference>
<dbReference type="Proteomes" id="UP000189704">
    <property type="component" value="Unplaced"/>
</dbReference>
<dbReference type="GO" id="GO:0070382">
    <property type="term" value="C:exocytic vesicle"/>
    <property type="evidence" value="ECO:0007669"/>
    <property type="project" value="TreeGrafter"/>
</dbReference>
<dbReference type="GO" id="GO:0005509">
    <property type="term" value="F:calcium ion binding"/>
    <property type="evidence" value="ECO:0007669"/>
    <property type="project" value="TreeGrafter"/>
</dbReference>
<organism evidence="6 7">
    <name type="scientific">Carlito syrichta</name>
    <name type="common">Philippine tarsier</name>
    <name type="synonym">Tarsius syrichta</name>
    <dbReference type="NCBI Taxonomy" id="1868482"/>
    <lineage>
        <taxon>Eukaryota</taxon>
        <taxon>Metazoa</taxon>
        <taxon>Chordata</taxon>
        <taxon>Craniata</taxon>
        <taxon>Vertebrata</taxon>
        <taxon>Euteleostomi</taxon>
        <taxon>Mammalia</taxon>
        <taxon>Eutheria</taxon>
        <taxon>Euarchontoglires</taxon>
        <taxon>Primates</taxon>
        <taxon>Haplorrhini</taxon>
        <taxon>Tarsiiformes</taxon>
        <taxon>Tarsiidae</taxon>
        <taxon>Carlito</taxon>
    </lineage>
</organism>
<feature type="region of interest" description="Disordered" evidence="3">
    <location>
        <begin position="157"/>
        <end position="206"/>
    </location>
</feature>
<evidence type="ECO:0000313" key="6">
    <source>
        <dbReference type="Proteomes" id="UP000189704"/>
    </source>
</evidence>
<dbReference type="InterPro" id="IPR035892">
    <property type="entry name" value="C2_domain_sf"/>
</dbReference>
<dbReference type="STRING" id="1868482.ENSTSYP00000002007"/>
<keyword evidence="4" id="KW-1133">Transmembrane helix</keyword>
<keyword evidence="6" id="KW-1185">Reference proteome</keyword>
<evidence type="ECO:0000313" key="7">
    <source>
        <dbReference type="RefSeq" id="XP_021569080.1"/>
    </source>
</evidence>
<accession>A0A3Q0E486</accession>
<dbReference type="GO" id="GO:0005544">
    <property type="term" value="F:calcium-dependent phospholipid binding"/>
    <property type="evidence" value="ECO:0007669"/>
    <property type="project" value="TreeGrafter"/>
</dbReference>
<dbReference type="GO" id="GO:0005886">
    <property type="term" value="C:plasma membrane"/>
    <property type="evidence" value="ECO:0007669"/>
    <property type="project" value="TreeGrafter"/>
</dbReference>
<dbReference type="GO" id="GO:0017156">
    <property type="term" value="P:calcium-ion regulated exocytosis"/>
    <property type="evidence" value="ECO:0007669"/>
    <property type="project" value="TreeGrafter"/>
</dbReference>
<dbReference type="CDD" id="cd08390">
    <property type="entry name" value="C2A_Synaptotagmin-15-17"/>
    <property type="match status" value="1"/>
</dbReference>
<proteinExistence type="inferred from homology"/>
<keyword evidence="2" id="KW-0677">Repeat</keyword>
<feature type="domain" description="C2" evidence="5">
    <location>
        <begin position="660"/>
        <end position="781"/>
    </location>
</feature>
<dbReference type="GO" id="GO:0000149">
    <property type="term" value="F:SNARE binding"/>
    <property type="evidence" value="ECO:0007669"/>
    <property type="project" value="TreeGrafter"/>
</dbReference>
<dbReference type="PANTHER" id="PTHR10024:SF234">
    <property type="entry name" value="SYNAPTOTAGMIN-15-RELATED"/>
    <property type="match status" value="1"/>
</dbReference>
<sequence>MDKRNHVCCCFQAFQLQRPSKKQGLKTGSRTRAAARPRRPFCSAELALGQLGLRALMGQWVEGKLTTVPAALHLVHNHLHGSGSPGALHGPFTGHKHSLGPRGEYRGCMLNKDMASCLRGGPRMPERVDGAAVTGTESQIQHGSCKDGEVKEKVRRPLSDAGREGCSSALRDGNAPHPVRNRREPRAPLEPAPETRPGWRVPDAMDGESRCPRSVVAEQTWGSCLLTTPTVQAREAPRPHVTLRRRLLAQPRRLASGNVWAPSTGDREAVGAVGAKSNGSAHFCLLSNPLLPSSSPTAASHGRHPHPPKVWTCHEGWELEPVFERVTEPRHGSSLTAVSRISKDRALNANQGSQFLPGLSLSIGTHTQLPLEPPQDPGRMAALVRGEQLALVIGGIFGGLLLLIGVCCCLWRRLCATFTYEELRDTPATATTAVSSGQADRLCQLCAKTPLSRSPGVPFVVPPSLQSRDWMPLYSGKWVQVPQDPCPSPELLPDTSSGNLGNVSAVGTINPELYKFPEDKSETNFPMGCLGRLWFSVEYQQETERLLVGLIKARQLQAPSETCSPLVKLHLLPDERRFLQSKTKRKTANPQFDEHFVFQVSSKSVTQRVLKFSVYHVDRQRKHQLLGQVLFPLKNETLAGDCQRIIWRDLEAESVEPPSEFGDLQFCLSYNDYLSRLTVVVLRAKGLRLQNDRGVVSVFVKMSLMNHNKFVKCKKTSAVLGSVNPVYNETFSFKADAAELDTASLSLTVMQSTEGDKSHQLGRVVVGPFMYSRGRELEHWDEMLSKPKELVKRWHALCRPTEP</sequence>
<evidence type="ECO:0000256" key="1">
    <source>
        <dbReference type="ARBA" id="ARBA00006996"/>
    </source>
</evidence>
<dbReference type="Gene3D" id="2.60.40.150">
    <property type="entry name" value="C2 domain"/>
    <property type="match status" value="2"/>
</dbReference>
<dbReference type="PROSITE" id="PS50004">
    <property type="entry name" value="C2"/>
    <property type="match status" value="2"/>
</dbReference>
<dbReference type="GO" id="GO:0001786">
    <property type="term" value="F:phosphatidylserine binding"/>
    <property type="evidence" value="ECO:0007669"/>
    <property type="project" value="TreeGrafter"/>
</dbReference>
<evidence type="ECO:0000256" key="3">
    <source>
        <dbReference type="SAM" id="MobiDB-lite"/>
    </source>
</evidence>
<dbReference type="InterPro" id="IPR000008">
    <property type="entry name" value="C2_dom"/>
</dbReference>
<dbReference type="FunFam" id="2.60.40.150:FF:000162">
    <property type="entry name" value="Synaptotagmin-15"/>
    <property type="match status" value="1"/>
</dbReference>
<comment type="similarity">
    <text evidence="1">Belongs to the synaptotagmin family.</text>
</comment>
<dbReference type="OrthoDB" id="10259057at2759"/>
<dbReference type="Pfam" id="PF00168">
    <property type="entry name" value="C2"/>
    <property type="match status" value="2"/>
</dbReference>
<reference evidence="7" key="1">
    <citation type="submission" date="2025-08" db="UniProtKB">
        <authorList>
            <consortium name="RefSeq"/>
        </authorList>
    </citation>
    <scope>IDENTIFICATION</scope>
</reference>